<proteinExistence type="predicted"/>
<dbReference type="SUPFAM" id="SSF88697">
    <property type="entry name" value="PUA domain-like"/>
    <property type="match status" value="1"/>
</dbReference>
<dbReference type="FunFam" id="2.30.130.30:FF:000006">
    <property type="entry name" value="Putative_zinc_finger_motif_-_C2HC5-type /ASCH_domain_containing_protein_-_putative"/>
    <property type="match status" value="1"/>
</dbReference>
<evidence type="ECO:0000313" key="2">
    <source>
        <dbReference type="EMBL" id="NDV38308.1"/>
    </source>
</evidence>
<reference evidence="2" key="1">
    <citation type="journal article" date="2020" name="J. Eukaryot. Microbiol.">
        <title>De novo Sequencing, Assembly and Annotation of the Transcriptome for the Free-Living Testate Amoeba Arcella intermedia.</title>
        <authorList>
            <person name="Ribeiro G.M."/>
            <person name="Porfirio-Sousa A.L."/>
            <person name="Maurer-Alcala X.X."/>
            <person name="Katz L.A."/>
            <person name="Lahr D.J.G."/>
        </authorList>
    </citation>
    <scope>NUCLEOTIDE SEQUENCE</scope>
</reference>
<dbReference type="EMBL" id="GIBP01009339">
    <property type="protein sequence ID" value="NDV38308.1"/>
    <property type="molecule type" value="Transcribed_RNA"/>
</dbReference>
<name>A0A6B2LNL7_9EUKA</name>
<dbReference type="Gene3D" id="2.30.130.30">
    <property type="entry name" value="Hypothetical protein"/>
    <property type="match status" value="1"/>
</dbReference>
<dbReference type="InterPro" id="IPR007374">
    <property type="entry name" value="ASCH_domain"/>
</dbReference>
<dbReference type="CDD" id="cd06554">
    <property type="entry name" value="ASCH_ASC-1_like"/>
    <property type="match status" value="1"/>
</dbReference>
<dbReference type="Pfam" id="PF04266">
    <property type="entry name" value="ASCH"/>
    <property type="match status" value="1"/>
</dbReference>
<sequence length="161" mass="18376">MCLSMHQPWASLLVYGVKRVEGRGWNTDYRGRLWIHAASKPVEQELITSLEEQYKDIREGIKLPQHYPTSVVLGCVDVVDVLPLAEYNKRKATPTSLPSPPHHHLSQPIYDEDTDSEYLFICTNPQKLLIPIAVTGNHKLWKLPKRIYESAQAALQPIQPI</sequence>
<dbReference type="PANTHER" id="PTHR12963">
    <property type="entry name" value="THYROID RECEPTOR INTERACTING PROTEIN RELATED"/>
    <property type="match status" value="1"/>
</dbReference>
<accession>A0A6B2LNL7</accession>
<dbReference type="InterPro" id="IPR039128">
    <property type="entry name" value="TRIP4-like"/>
</dbReference>
<dbReference type="AlphaFoldDB" id="A0A6B2LNL7"/>
<evidence type="ECO:0000259" key="1">
    <source>
        <dbReference type="Pfam" id="PF04266"/>
    </source>
</evidence>
<protein>
    <recommendedName>
        <fullName evidence="1">ASCH domain-containing protein</fullName>
    </recommendedName>
</protein>
<feature type="domain" description="ASCH" evidence="1">
    <location>
        <begin position="3"/>
        <end position="88"/>
    </location>
</feature>
<dbReference type="InterPro" id="IPR015947">
    <property type="entry name" value="PUA-like_sf"/>
</dbReference>
<dbReference type="PANTHER" id="PTHR12963:SF0">
    <property type="entry name" value="EXPRESSED PROTEIN"/>
    <property type="match status" value="1"/>
</dbReference>
<organism evidence="2">
    <name type="scientific">Arcella intermedia</name>
    <dbReference type="NCBI Taxonomy" id="1963864"/>
    <lineage>
        <taxon>Eukaryota</taxon>
        <taxon>Amoebozoa</taxon>
        <taxon>Tubulinea</taxon>
        <taxon>Elardia</taxon>
        <taxon>Arcellinida</taxon>
        <taxon>Sphaerothecina</taxon>
        <taxon>Arcellidae</taxon>
        <taxon>Arcella</taxon>
    </lineage>
</organism>